<dbReference type="InterPro" id="IPR004649">
    <property type="entry name" value="RNase_H2_suA"/>
</dbReference>
<dbReference type="Pfam" id="PF01351">
    <property type="entry name" value="RNase_HII"/>
    <property type="match status" value="1"/>
</dbReference>
<dbReference type="Gene3D" id="3.30.420.10">
    <property type="entry name" value="Ribonuclease H-like superfamily/Ribonuclease H"/>
    <property type="match status" value="1"/>
</dbReference>
<keyword evidence="6 8" id="KW-0255">Endonuclease</keyword>
<keyword evidence="7 8" id="KW-0378">Hydrolase</keyword>
<dbReference type="NCBIfam" id="TIGR00729">
    <property type="entry name" value="ribonuclease HII"/>
    <property type="match status" value="1"/>
</dbReference>
<keyword evidence="5 8" id="KW-0479">Metal-binding</keyword>
<comment type="similarity">
    <text evidence="3">Belongs to the RNase HII family. Eukaryotic subfamily.</text>
</comment>
<evidence type="ECO:0000259" key="10">
    <source>
        <dbReference type="PROSITE" id="PS51975"/>
    </source>
</evidence>
<reference evidence="11" key="1">
    <citation type="journal article" date="2011" name="PLoS Biol.">
        <title>Gene gain and loss during evolution of obligate parasitism in the white rust pathogen of Arabidopsis thaliana.</title>
        <authorList>
            <person name="Kemen E."/>
            <person name="Gardiner A."/>
            <person name="Schultz-Larsen T."/>
            <person name="Kemen A.C."/>
            <person name="Balmuth A.L."/>
            <person name="Robert-Seilaniantz A."/>
            <person name="Bailey K."/>
            <person name="Holub E."/>
            <person name="Studholme D.J."/>
            <person name="Maclean D."/>
            <person name="Jones J.D."/>
        </authorList>
    </citation>
    <scope>NUCLEOTIDE SEQUENCE</scope>
</reference>
<dbReference type="EMBL" id="FR824257">
    <property type="protein sequence ID" value="CCA23898.1"/>
    <property type="molecule type" value="Genomic_DNA"/>
</dbReference>
<proteinExistence type="inferred from homology"/>
<evidence type="ECO:0000256" key="9">
    <source>
        <dbReference type="RuleBase" id="RU003515"/>
    </source>
</evidence>
<reference evidence="11" key="2">
    <citation type="submission" date="2011-02" db="EMBL/GenBank/DDBJ databases">
        <authorList>
            <person name="MacLean D."/>
        </authorList>
    </citation>
    <scope>NUCLEOTIDE SEQUENCE</scope>
</reference>
<evidence type="ECO:0000256" key="5">
    <source>
        <dbReference type="ARBA" id="ARBA00022723"/>
    </source>
</evidence>
<accession>F0WRD5</accession>
<evidence type="ECO:0000256" key="3">
    <source>
        <dbReference type="ARBA" id="ARBA00007058"/>
    </source>
</evidence>
<dbReference type="GO" id="GO:0046872">
    <property type="term" value="F:metal ion binding"/>
    <property type="evidence" value="ECO:0007669"/>
    <property type="project" value="UniProtKB-KW"/>
</dbReference>
<dbReference type="GO" id="GO:0043137">
    <property type="term" value="P:DNA replication, removal of RNA primer"/>
    <property type="evidence" value="ECO:0007669"/>
    <property type="project" value="TreeGrafter"/>
</dbReference>
<comment type="cofactor">
    <cofactor evidence="2">
        <name>Mg(2+)</name>
        <dbReference type="ChEBI" id="CHEBI:18420"/>
    </cofactor>
</comment>
<dbReference type="PROSITE" id="PS51975">
    <property type="entry name" value="RNASE_H_2"/>
    <property type="match status" value="1"/>
</dbReference>
<evidence type="ECO:0000256" key="2">
    <source>
        <dbReference type="ARBA" id="ARBA00001946"/>
    </source>
</evidence>
<evidence type="ECO:0000256" key="6">
    <source>
        <dbReference type="ARBA" id="ARBA00022759"/>
    </source>
</evidence>
<comment type="catalytic activity">
    <reaction evidence="1 8 9">
        <text>Endonucleolytic cleavage to 5'-phosphomonoester.</text>
        <dbReference type="EC" id="3.1.26.4"/>
    </reaction>
</comment>
<dbReference type="Gene3D" id="1.10.10.460">
    <property type="entry name" value="Ribonuclease hii. Domain 2"/>
    <property type="match status" value="1"/>
</dbReference>
<evidence type="ECO:0000256" key="4">
    <source>
        <dbReference type="ARBA" id="ARBA00022722"/>
    </source>
</evidence>
<gene>
    <name evidence="11" type="primary">AlNc14C212G8940</name>
    <name evidence="11" type="ORF">ALNC14_100420</name>
</gene>
<organism evidence="11">
    <name type="scientific">Albugo laibachii Nc14</name>
    <dbReference type="NCBI Taxonomy" id="890382"/>
    <lineage>
        <taxon>Eukaryota</taxon>
        <taxon>Sar</taxon>
        <taxon>Stramenopiles</taxon>
        <taxon>Oomycota</taxon>
        <taxon>Peronosporomycetes</taxon>
        <taxon>Albuginales</taxon>
        <taxon>Albuginaceae</taxon>
        <taxon>Albugo</taxon>
    </lineage>
</organism>
<dbReference type="CDD" id="cd07181">
    <property type="entry name" value="RNase_HII_eukaryota_like"/>
    <property type="match status" value="1"/>
</dbReference>
<dbReference type="InterPro" id="IPR023160">
    <property type="entry name" value="RNase_HII_hlx-loop-hlx_cap_dom"/>
</dbReference>
<keyword evidence="4 8" id="KW-0540">Nuclease</keyword>
<protein>
    <recommendedName>
        <fullName evidence="9">Ribonuclease</fullName>
        <ecNumber evidence="9">3.1.26.4</ecNumber>
    </recommendedName>
</protein>
<evidence type="ECO:0000313" key="11">
    <source>
        <dbReference type="EMBL" id="CCA23898.1"/>
    </source>
</evidence>
<dbReference type="GO" id="GO:0032299">
    <property type="term" value="C:ribonuclease H2 complex"/>
    <property type="evidence" value="ECO:0007669"/>
    <property type="project" value="TreeGrafter"/>
</dbReference>
<evidence type="ECO:0000256" key="1">
    <source>
        <dbReference type="ARBA" id="ARBA00000077"/>
    </source>
</evidence>
<dbReference type="GO" id="GO:0003723">
    <property type="term" value="F:RNA binding"/>
    <property type="evidence" value="ECO:0007669"/>
    <property type="project" value="UniProtKB-UniRule"/>
</dbReference>
<dbReference type="FunFam" id="3.30.420.10:FF:000016">
    <property type="entry name" value="Ribonuclease"/>
    <property type="match status" value="1"/>
</dbReference>
<comment type="cofactor">
    <cofactor evidence="8">
        <name>Mn(2+)</name>
        <dbReference type="ChEBI" id="CHEBI:29035"/>
    </cofactor>
    <cofactor evidence="8">
        <name>Mg(2+)</name>
        <dbReference type="ChEBI" id="CHEBI:18420"/>
    </cofactor>
    <text evidence="8">Manganese or magnesium. Binds 1 divalent metal ion per monomer in the absence of substrate. May bind a second metal ion after substrate binding.</text>
</comment>
<dbReference type="GO" id="GO:0006298">
    <property type="term" value="P:mismatch repair"/>
    <property type="evidence" value="ECO:0007669"/>
    <property type="project" value="TreeGrafter"/>
</dbReference>
<feature type="binding site" evidence="8">
    <location>
        <position position="28"/>
    </location>
    <ligand>
        <name>a divalent metal cation</name>
        <dbReference type="ChEBI" id="CHEBI:60240"/>
    </ligand>
</feature>
<comment type="function">
    <text evidence="9">Endonuclease that specifically degrades the RNA of RNA-DNA hybrids.</text>
</comment>
<dbReference type="InterPro" id="IPR036397">
    <property type="entry name" value="RNaseH_sf"/>
</dbReference>
<dbReference type="AlphaFoldDB" id="F0WRD5"/>
<evidence type="ECO:0000256" key="7">
    <source>
        <dbReference type="ARBA" id="ARBA00022801"/>
    </source>
</evidence>
<feature type="binding site" evidence="8">
    <location>
        <position position="29"/>
    </location>
    <ligand>
        <name>a divalent metal cation</name>
        <dbReference type="ChEBI" id="CHEBI:60240"/>
    </ligand>
</feature>
<feature type="domain" description="RNase H type-2" evidence="10">
    <location>
        <begin position="22"/>
        <end position="247"/>
    </location>
</feature>
<dbReference type="PANTHER" id="PTHR10954:SF7">
    <property type="entry name" value="RIBONUCLEASE H2 SUBUNIT A"/>
    <property type="match status" value="1"/>
</dbReference>
<dbReference type="FunFam" id="1.10.10.460:FF:000001">
    <property type="entry name" value="Ribonuclease"/>
    <property type="match status" value="1"/>
</dbReference>
<feature type="binding site" evidence="8">
    <location>
        <position position="137"/>
    </location>
    <ligand>
        <name>a divalent metal cation</name>
        <dbReference type="ChEBI" id="CHEBI:60240"/>
    </ligand>
</feature>
<dbReference type="EC" id="3.1.26.4" evidence="9"/>
<dbReference type="InterPro" id="IPR024567">
    <property type="entry name" value="RNase_HII/HIII_dom"/>
</dbReference>
<dbReference type="GO" id="GO:0004523">
    <property type="term" value="F:RNA-DNA hybrid ribonuclease activity"/>
    <property type="evidence" value="ECO:0007669"/>
    <property type="project" value="UniProtKB-UniRule"/>
</dbReference>
<dbReference type="SUPFAM" id="SSF53098">
    <property type="entry name" value="Ribonuclease H-like"/>
    <property type="match status" value="1"/>
</dbReference>
<dbReference type="InterPro" id="IPR001352">
    <property type="entry name" value="RNase_HII/HIII"/>
</dbReference>
<name>F0WRD5_9STRA</name>
<dbReference type="HOGENOM" id="CLU_036532_0_3_1"/>
<evidence type="ECO:0000256" key="8">
    <source>
        <dbReference type="PROSITE-ProRule" id="PRU01319"/>
    </source>
</evidence>
<dbReference type="PANTHER" id="PTHR10954">
    <property type="entry name" value="RIBONUCLEASE H2 SUBUNIT A"/>
    <property type="match status" value="1"/>
</dbReference>
<sequence length="303" mass="34310">MRFQRKKFIQSDVPVSCRSRNPVIMGIDEAGRGPVLGPMVYSAAYWAIDSNEACEAMGFDDSKVLSAASRKSLYKTITESTEIGSISWIARSVSACEISDKMQRKVRNLNEIARDATIQIIEIVQAKRVCLQCVYVDTIGDPSWYQNFLTKHFREKITFVVRKKADQLFKIVSAASIVAKVIRDTILEEWKWETLTHTLPTEFGSGYPSDPSTKAWLLQYRDPIFAYPNIVRFSWSTIENLLQATPKVAWAFDDSTPKNESVRASITSFFPPSKSASSVGKKRKRSIILTSRKLCSVQRIEDL</sequence>
<dbReference type="InterPro" id="IPR012337">
    <property type="entry name" value="RNaseH-like_sf"/>
</dbReference>